<dbReference type="SUPFAM" id="SSF69360">
    <property type="entry name" value="Cell wall binding repeat"/>
    <property type="match status" value="1"/>
</dbReference>
<organism evidence="4 5">
    <name type="scientific">Hungatella hathewayi WAL-18680</name>
    <dbReference type="NCBI Taxonomy" id="742737"/>
    <lineage>
        <taxon>Bacteria</taxon>
        <taxon>Bacillati</taxon>
        <taxon>Bacillota</taxon>
        <taxon>Clostridia</taxon>
        <taxon>Lachnospirales</taxon>
        <taxon>Lachnospiraceae</taxon>
        <taxon>Hungatella</taxon>
    </lineage>
</organism>
<comment type="caution">
    <text evidence="4">The sequence shown here is derived from an EMBL/GenBank/DDBJ whole genome shotgun (WGS) entry which is preliminary data.</text>
</comment>
<accession>G5IFR9</accession>
<dbReference type="PROSITE" id="PS51170">
    <property type="entry name" value="CW"/>
    <property type="match status" value="1"/>
</dbReference>
<dbReference type="Gene3D" id="2.10.270.10">
    <property type="entry name" value="Cholin Binding"/>
    <property type="match status" value="1"/>
</dbReference>
<evidence type="ECO:0000313" key="4">
    <source>
        <dbReference type="EMBL" id="EHI59667.1"/>
    </source>
</evidence>
<dbReference type="AlphaFoldDB" id="G5IFR9"/>
<protein>
    <submittedName>
        <fullName evidence="4">Uncharacterized protein</fullName>
    </submittedName>
</protein>
<dbReference type="EMBL" id="ADLN01000049">
    <property type="protein sequence ID" value="EHI59667.1"/>
    <property type="molecule type" value="Genomic_DNA"/>
</dbReference>
<proteinExistence type="predicted"/>
<sequence>MRMKKIAAVMLAAALSCGGAMSSMAATWVQTGVVDWKYQKDDGSFMTDSWLLHTDGKWYYLGADGMMKKGWFQDKDQKWYFLDSNGAMQTGLINVDGKVYWMESNGELFIGDKLLPSGLTFNFGVNGCTNGSPYTSNKFYGNGNSATVKNVVSGGSSGGSTTSNVRIPEAAKTEINSVTTDVNSSLTSLKDAGVVTNVTVGEMKTISSTKAVVDVKASVKANITEDDVAEVKDAVADSVNAIKDSADPDKEMTFKVGNISKGYKPEDLDSGKLDSLLANWVSVDKLNENKSTTGSITVVIDGVTVTYNISI</sequence>
<dbReference type="RefSeq" id="WP_006780327.1">
    <property type="nucleotide sequence ID" value="NZ_CP040506.1"/>
</dbReference>
<keyword evidence="1" id="KW-0677">Repeat</keyword>
<feature type="chain" id="PRO_5003478775" evidence="3">
    <location>
        <begin position="26"/>
        <end position="311"/>
    </location>
</feature>
<dbReference type="Pfam" id="PF01473">
    <property type="entry name" value="Choline_bind_1"/>
    <property type="match status" value="1"/>
</dbReference>
<gene>
    <name evidence="4" type="ORF">HMPREF9473_02347</name>
</gene>
<evidence type="ECO:0000256" key="2">
    <source>
        <dbReference type="PROSITE-ProRule" id="PRU00591"/>
    </source>
</evidence>
<feature type="signal peptide" evidence="3">
    <location>
        <begin position="1"/>
        <end position="25"/>
    </location>
</feature>
<feature type="repeat" description="Cell wall-binding" evidence="2">
    <location>
        <begin position="68"/>
        <end position="88"/>
    </location>
</feature>
<dbReference type="Proteomes" id="UP000005384">
    <property type="component" value="Unassembled WGS sequence"/>
</dbReference>
<keyword evidence="3" id="KW-0732">Signal</keyword>
<name>G5IFR9_9FIRM</name>
<keyword evidence="5" id="KW-1185">Reference proteome</keyword>
<evidence type="ECO:0000256" key="1">
    <source>
        <dbReference type="ARBA" id="ARBA00022737"/>
    </source>
</evidence>
<dbReference type="PROSITE" id="PS51257">
    <property type="entry name" value="PROKAR_LIPOPROTEIN"/>
    <property type="match status" value="1"/>
</dbReference>
<dbReference type="InterPro" id="IPR018337">
    <property type="entry name" value="Cell_wall/Cho-bd_repeat"/>
</dbReference>
<dbReference type="PATRIC" id="fig|742737.3.peg.2371"/>
<dbReference type="Pfam" id="PF19127">
    <property type="entry name" value="Choline_bind_3"/>
    <property type="match status" value="1"/>
</dbReference>
<reference evidence="4 5" key="1">
    <citation type="submission" date="2011-08" db="EMBL/GenBank/DDBJ databases">
        <title>The Genome Sequence of Clostridium hathewayi WAL-18680.</title>
        <authorList>
            <consortium name="The Broad Institute Genome Sequencing Platform"/>
            <person name="Earl A."/>
            <person name="Ward D."/>
            <person name="Feldgarden M."/>
            <person name="Gevers D."/>
            <person name="Finegold S.M."/>
            <person name="Summanen P.H."/>
            <person name="Molitoris D.R."/>
            <person name="Song M."/>
            <person name="Daigneault M."/>
            <person name="Allen-Vercoe E."/>
            <person name="Young S.K."/>
            <person name="Zeng Q."/>
            <person name="Gargeya S."/>
            <person name="Fitzgerald M."/>
            <person name="Haas B."/>
            <person name="Abouelleil A."/>
            <person name="Alvarado L."/>
            <person name="Arachchi H.M."/>
            <person name="Berlin A."/>
            <person name="Brown A."/>
            <person name="Chapman S.B."/>
            <person name="Chen Z."/>
            <person name="Dunbar C."/>
            <person name="Freedman E."/>
            <person name="Gearin G."/>
            <person name="Gellesch M."/>
            <person name="Goldberg J."/>
            <person name="Griggs A."/>
            <person name="Gujja S."/>
            <person name="Heiman D."/>
            <person name="Howarth C."/>
            <person name="Larson L."/>
            <person name="Lui A."/>
            <person name="MacDonald P.J.P."/>
            <person name="Montmayeur A."/>
            <person name="Murphy C."/>
            <person name="Neiman D."/>
            <person name="Pearson M."/>
            <person name="Priest M."/>
            <person name="Roberts A."/>
            <person name="Saif S."/>
            <person name="Shea T."/>
            <person name="Shenoy N."/>
            <person name="Sisk P."/>
            <person name="Stolte C."/>
            <person name="Sykes S."/>
            <person name="Wortman J."/>
            <person name="Nusbaum C."/>
            <person name="Birren B."/>
        </authorList>
    </citation>
    <scope>NUCLEOTIDE SEQUENCE [LARGE SCALE GENOMIC DNA]</scope>
    <source>
        <strain evidence="4 5">WAL-18680</strain>
    </source>
</reference>
<evidence type="ECO:0000313" key="5">
    <source>
        <dbReference type="Proteomes" id="UP000005384"/>
    </source>
</evidence>
<dbReference type="HOGENOM" id="CLU_896513_0_0_9"/>
<evidence type="ECO:0000256" key="3">
    <source>
        <dbReference type="SAM" id="SignalP"/>
    </source>
</evidence>